<protein>
    <submittedName>
        <fullName evidence="1">Uncharacterized protein</fullName>
    </submittedName>
</protein>
<comment type="caution">
    <text evidence="1">The sequence shown here is derived from an EMBL/GenBank/DDBJ whole genome shotgun (WGS) entry which is preliminary data.</text>
</comment>
<proteinExistence type="predicted"/>
<sequence length="224" mass="26126">MFVFTGTGITDNNIKQSFMKKIMFFLSLVMIFSCKSQNKKSMLPLIDNHSETFNANKFPDIDKLENVNKKTDSGFIEIMKNKNNISYKFTPNNSLFKIVKVYYLNNIIQTKGITLNLPWSTFLKGTWYEFDEKGNLIKEVDYDKPYKFSFEDILKFCEKEGIPLTKGPVLQSTGFHTTITRRIENEKPIWEIEWLKKPSLVENIILDGISGKEISRKESKFINN</sequence>
<evidence type="ECO:0000313" key="2">
    <source>
        <dbReference type="Proteomes" id="UP000256491"/>
    </source>
</evidence>
<evidence type="ECO:0000313" key="1">
    <source>
        <dbReference type="EMBL" id="REC73732.1"/>
    </source>
</evidence>
<keyword evidence="2" id="KW-1185">Reference proteome</keyword>
<name>A0ABX9IJD2_9FLAO</name>
<accession>A0ABX9IJD2</accession>
<reference evidence="1 2" key="1">
    <citation type="journal article" date="2010" name="Syst. Appl. Microbiol.">
        <title>Four new species of Chryseobacterium from the rhizosphere of coastal sand dune plants, Chryseobacterium elymi sp. nov., Chryseobacterium hagamense sp. nov., Chryseobacterium lathyri sp. nov. and Chryseobacterium rhizosphaerae sp. nov.</title>
        <authorList>
            <person name="Cho S.H."/>
            <person name="Lee K.S."/>
            <person name="Shin D.S."/>
            <person name="Han J.H."/>
            <person name="Park K.S."/>
            <person name="Lee C.H."/>
            <person name="Park K.H."/>
            <person name="Kim S.B."/>
        </authorList>
    </citation>
    <scope>NUCLEOTIDE SEQUENCE [LARGE SCALE GENOMIC DNA]</scope>
    <source>
        <strain evidence="1 2">KCTC 22548</strain>
    </source>
</reference>
<organism evidence="1 2">
    <name type="scientific">Chryseobacterium rhizosphaerae</name>
    <dbReference type="NCBI Taxonomy" id="395937"/>
    <lineage>
        <taxon>Bacteria</taxon>
        <taxon>Pseudomonadati</taxon>
        <taxon>Bacteroidota</taxon>
        <taxon>Flavobacteriia</taxon>
        <taxon>Flavobacteriales</taxon>
        <taxon>Weeksellaceae</taxon>
        <taxon>Chryseobacterium group</taxon>
        <taxon>Chryseobacterium</taxon>
    </lineage>
</organism>
<dbReference type="Proteomes" id="UP000256491">
    <property type="component" value="Unassembled WGS sequence"/>
</dbReference>
<dbReference type="EMBL" id="QNUF01000021">
    <property type="protein sequence ID" value="REC73732.1"/>
    <property type="molecule type" value="Genomic_DNA"/>
</dbReference>
<gene>
    <name evidence="1" type="ORF">DRF57_16660</name>
</gene>